<feature type="compositionally biased region" description="Polar residues" evidence="1">
    <location>
        <begin position="1332"/>
        <end position="1342"/>
    </location>
</feature>
<feature type="region of interest" description="Disordered" evidence="1">
    <location>
        <begin position="348"/>
        <end position="403"/>
    </location>
</feature>
<sequence>MLKRTLDENTGACNHPPQKARSKSVSIFSFFKKKKKEKRNSNDSVISTSNDSFELAPGESNTKERNGKGGRERQNILDEESATESRKAKCKDNAANTARSQYTQNYNECQMMKNSHLKKKRESFFQKINILQKFKNYKKKNATSTFHAGHNTSSASAKDEDREEETSNFNKKGSSGYVDYTKMYTNLKQNKSYNIKDEISSLKHKAQILRNSIYFNGKKKADKGKLIHKKVNCSSEIIHYADERESSSCDANSLLTNFKMKSNKLKIDEDDSVDQMGKSGRAQQVERKYVFDRSSDVEVWDEGVVSDGLRSVRGNIHEQQGLNSNRNVIDFNEYAYEEKGQDEAYLAESNRAESVTSEGKNARNVGAGGQQDERDGRSGGQKRDPHMDRSLFHTQGEPKRTGDFSFSRANMELVRNVQSNINDNLRTINNYMQYSNNRGGANLKAYTRTEATTTQEGGKLISKEIITTTQYDKNTTNEDIHKGCSISNVHNSDQLSQGKNTLERIPSNMEENLEQKEIIIKLMYNNNGIFFDQDENGTGGVPSRRANTAKVSSYDEVNSRAYESKSVNVSRSGRTNLHPIRQQIICENVTNQQTCNNEFVNDAHKKFSSPKAIEGGKKDNIINKYLIDPLYNLFVQPKEETDEPNLRNNNISFLPPQGGRNYTSELQKTYRALYDIYDGLYACGMQYKAHPNTDGSMNMVHRSFTRNVDSNTGVSSSMQSRHIPMNNQMDGSGIYMCPLNRSKSMNKQNASPFEHIQNEASNLSVKDTHHGYLNKANLYNTHFNTFHLKENRREPTFRGRGNGNFLSMSAIANCYNGPIKNMCTFLDQNIVRGSYYPRHECLASKFTGRSYTFCKENQGYSVSPVGGQQSGIMKKSSTFHGYQNGVHKDGQPRGYAGAPPEITPMMTPVATGAQIPVATPQMHTLHNCNTYCPEVDGKSHQRVNQMCGTNNAANSLAKNGNLITYPQGNPTNVEGFFSSKGVANNWSEIGTNMGQAKQVSRSGPYAQNSKQVSNKNMRNCTPFHCMPYGEGRPNDSRNGYMSSNFYTPMERLKNEKLRRLQSYSSKSKASVCLSKSQGHGAIHANMLNEDNNGGVIKRAKSLNTARSSSAHLDVLDIYEECYVQNGEANGFVNGNKNDNNLGGGHKYIHSHRVDDAHLRDASSSGSSCSSDKKNLAHDGIEPPLIDRYRSINVGGSAPRGSCQLRENKQTFFRSSSSNDTIHENYPIEGPMFEGQERVDHPSLIHSSNDDDIELYAVSLEQDGDNSVFEVEHENGEAVTLDKDPYVNITNEEAPERKDKSVHQSSTEKVVSCDGNGDTPSVYLTYEGEEPLWTNQNPNVENNSFEDEYNCENGSNSSDLIAEKRPEKVNHHPVCSVMRHNFRREDGRRSRECLPSPVDDYLHSSVNYRQEKKLLNGNVKDTKWTHSSDDKKNDSTSYARTKCDEETKTEEAPNKENYNSKGKDSKLKKITNKKILRNGKVNPNSSKSKILPRVKSTCEEMKKKKGVVKKVSSAIATNLKRKKKDPRSEAINESTIIRPVTAKGRASPSVSPSKRNKIKPTSKSTNSRHGSETAKHFNIVNTVEESVQVNYNVGENKINYKKESIVSSSNAVCIVNKLEDETMQMRTRKRVGQIKNKNKDSRGGEAYSSTSIQREDCNIVGSFSSSSVPLWPDCNLVGSFSTMSIRRENCSIEKRYAYLGESPSDGNGASRVGSFSRRSLSARDSVEKMKKITKNGNFSEKQEKRVTAFSSTRVQLKKNKNAEKKKKKKHVCETEN</sequence>
<feature type="compositionally biased region" description="Basic and acidic residues" evidence="1">
    <location>
        <begin position="1440"/>
        <end position="1453"/>
    </location>
</feature>
<feature type="compositionally biased region" description="Basic residues" evidence="1">
    <location>
        <begin position="1754"/>
        <end position="1769"/>
    </location>
</feature>
<feature type="compositionally biased region" description="Basic and acidic residues" evidence="1">
    <location>
        <begin position="61"/>
        <end position="76"/>
    </location>
</feature>
<organism evidence="2 3">
    <name type="scientific">Plasmodium fragile</name>
    <dbReference type="NCBI Taxonomy" id="5857"/>
    <lineage>
        <taxon>Eukaryota</taxon>
        <taxon>Sar</taxon>
        <taxon>Alveolata</taxon>
        <taxon>Apicomplexa</taxon>
        <taxon>Aconoidasida</taxon>
        <taxon>Haemosporida</taxon>
        <taxon>Plasmodiidae</taxon>
        <taxon>Plasmodium</taxon>
        <taxon>Plasmodium (Plasmodium)</taxon>
    </lineage>
</organism>
<evidence type="ECO:0000313" key="3">
    <source>
        <dbReference type="Proteomes" id="UP000054561"/>
    </source>
</evidence>
<evidence type="ECO:0000256" key="1">
    <source>
        <dbReference type="SAM" id="MobiDB-lite"/>
    </source>
</evidence>
<feature type="compositionally biased region" description="Basic and acidic residues" evidence="1">
    <location>
        <begin position="1170"/>
        <end position="1181"/>
    </location>
</feature>
<dbReference type="OrthoDB" id="383482at2759"/>
<feature type="region of interest" description="Disordered" evidence="1">
    <location>
        <begin position="142"/>
        <end position="172"/>
    </location>
</feature>
<accession>A0A0D9QTM4</accession>
<dbReference type="GeneID" id="24265394"/>
<keyword evidence="3" id="KW-1185">Reference proteome</keyword>
<dbReference type="OMA" id="HNGIHEN"/>
<feature type="compositionally biased region" description="Polar residues" evidence="1">
    <location>
        <begin position="42"/>
        <end position="52"/>
    </location>
</feature>
<evidence type="ECO:0000313" key="2">
    <source>
        <dbReference type="EMBL" id="KJP90232.1"/>
    </source>
</evidence>
<feature type="compositionally biased region" description="Basic and acidic residues" evidence="1">
    <location>
        <begin position="371"/>
        <end position="402"/>
    </location>
</feature>
<gene>
    <name evidence="2" type="ORF">AK88_00080</name>
</gene>
<dbReference type="VEuPathDB" id="PlasmoDB:AK88_00080"/>
<proteinExistence type="predicted"/>
<feature type="region of interest" description="Disordered" evidence="1">
    <location>
        <begin position="1"/>
        <end position="96"/>
    </location>
</feature>
<dbReference type="Proteomes" id="UP000054561">
    <property type="component" value="Unassembled WGS sequence"/>
</dbReference>
<reference evidence="2 3" key="1">
    <citation type="submission" date="2014-03" db="EMBL/GenBank/DDBJ databases">
        <title>The Genome Sequence of Plasmodium fragile nilgiri.</title>
        <authorList>
            <consortium name="The Broad Institute Genomics Platform"/>
            <consortium name="The Broad Institute Genome Sequencing Center for Infectious Disease"/>
            <person name="Neafsey D."/>
            <person name="Duraisingh M."/>
            <person name="Young S.K."/>
            <person name="Zeng Q."/>
            <person name="Gargeya S."/>
            <person name="Abouelleil A."/>
            <person name="Alvarado L."/>
            <person name="Chapman S.B."/>
            <person name="Gainer-Dewar J."/>
            <person name="Goldberg J."/>
            <person name="Griggs A."/>
            <person name="Gujja S."/>
            <person name="Hansen M."/>
            <person name="Howarth C."/>
            <person name="Imamovic A."/>
            <person name="Larimer J."/>
            <person name="Pearson M."/>
            <person name="Poon T.W."/>
            <person name="Priest M."/>
            <person name="Roberts A."/>
            <person name="Saif S."/>
            <person name="Shea T."/>
            <person name="Sykes S."/>
            <person name="Wortman J."/>
            <person name="Nusbaum C."/>
            <person name="Birren B."/>
        </authorList>
    </citation>
    <scope>NUCLEOTIDE SEQUENCE [LARGE SCALE GENOMIC DNA]</scope>
    <source>
        <strain evidence="3">nilgiri</strain>
    </source>
</reference>
<feature type="region of interest" description="Disordered" evidence="1">
    <location>
        <begin position="1331"/>
        <end position="1357"/>
    </location>
</feature>
<name>A0A0D9QTM4_PLAFR</name>
<protein>
    <submittedName>
        <fullName evidence="2">Uncharacterized protein</fullName>
    </submittedName>
</protein>
<dbReference type="EMBL" id="KQ001645">
    <property type="protein sequence ID" value="KJP90232.1"/>
    <property type="molecule type" value="Genomic_DNA"/>
</dbReference>
<feature type="compositionally biased region" description="Polar residues" evidence="1">
    <location>
        <begin position="142"/>
        <end position="156"/>
    </location>
</feature>
<feature type="region of interest" description="Disordered" evidence="1">
    <location>
        <begin position="1420"/>
        <end position="1471"/>
    </location>
</feature>
<dbReference type="RefSeq" id="XP_012333154.1">
    <property type="nucleotide sequence ID" value="XM_012477731.1"/>
</dbReference>
<feature type="region of interest" description="Disordered" evidence="1">
    <location>
        <begin position="1159"/>
        <end position="1181"/>
    </location>
</feature>
<feature type="compositionally biased region" description="Basic and acidic residues" evidence="1">
    <location>
        <begin position="83"/>
        <end position="92"/>
    </location>
</feature>
<feature type="region of interest" description="Disordered" evidence="1">
    <location>
        <begin position="1517"/>
        <end position="1576"/>
    </location>
</feature>
<feature type="region of interest" description="Disordered" evidence="1">
    <location>
        <begin position="1291"/>
        <end position="1315"/>
    </location>
</feature>
<feature type="compositionally biased region" description="Basic and acidic residues" evidence="1">
    <location>
        <begin position="1420"/>
        <end position="1433"/>
    </location>
</feature>
<feature type="region of interest" description="Disordered" evidence="1">
    <location>
        <begin position="1748"/>
        <end position="1775"/>
    </location>
</feature>
<feature type="region of interest" description="Disordered" evidence="1">
    <location>
        <begin position="1629"/>
        <end position="1649"/>
    </location>
</feature>